<name>A0AA35KY90_9SAUR</name>
<dbReference type="Proteomes" id="UP001178461">
    <property type="component" value="Chromosome 10"/>
</dbReference>
<protein>
    <submittedName>
        <fullName evidence="1">Uncharacterized protein</fullName>
    </submittedName>
</protein>
<evidence type="ECO:0000313" key="2">
    <source>
        <dbReference type="Proteomes" id="UP001178461"/>
    </source>
</evidence>
<evidence type="ECO:0000313" key="1">
    <source>
        <dbReference type="EMBL" id="CAI5785929.1"/>
    </source>
</evidence>
<dbReference type="AlphaFoldDB" id="A0AA35KY90"/>
<keyword evidence="2" id="KW-1185">Reference proteome</keyword>
<dbReference type="EMBL" id="OX395135">
    <property type="protein sequence ID" value="CAI5785929.1"/>
    <property type="molecule type" value="Genomic_DNA"/>
</dbReference>
<sequence>MMKADHQLRHHLATGELQNPSCHILIPTKQEITPPFPSEPPPLFSRRYLNDFHRKEPIPTQSDWVFLEWTKKKSNVQLMRNVPFGQSIWPMLISLSTCLEQNNQTPED</sequence>
<organism evidence="1 2">
    <name type="scientific">Podarcis lilfordi</name>
    <name type="common">Lilford's wall lizard</name>
    <dbReference type="NCBI Taxonomy" id="74358"/>
    <lineage>
        <taxon>Eukaryota</taxon>
        <taxon>Metazoa</taxon>
        <taxon>Chordata</taxon>
        <taxon>Craniata</taxon>
        <taxon>Vertebrata</taxon>
        <taxon>Euteleostomi</taxon>
        <taxon>Lepidosauria</taxon>
        <taxon>Squamata</taxon>
        <taxon>Bifurcata</taxon>
        <taxon>Unidentata</taxon>
        <taxon>Episquamata</taxon>
        <taxon>Laterata</taxon>
        <taxon>Lacertibaenia</taxon>
        <taxon>Lacertidae</taxon>
        <taxon>Podarcis</taxon>
    </lineage>
</organism>
<proteinExistence type="predicted"/>
<gene>
    <name evidence="1" type="ORF">PODLI_1B024070</name>
</gene>
<reference evidence="1" key="1">
    <citation type="submission" date="2022-12" db="EMBL/GenBank/DDBJ databases">
        <authorList>
            <person name="Alioto T."/>
            <person name="Alioto T."/>
            <person name="Gomez Garrido J."/>
        </authorList>
    </citation>
    <scope>NUCLEOTIDE SEQUENCE</scope>
</reference>
<accession>A0AA35KY90</accession>